<protein>
    <submittedName>
        <fullName evidence="1">Uncharacterized protein</fullName>
    </submittedName>
</protein>
<organism evidence="1 2">
    <name type="scientific">Cytobacillus citreus</name>
    <dbReference type="NCBI Taxonomy" id="2833586"/>
    <lineage>
        <taxon>Bacteria</taxon>
        <taxon>Bacillati</taxon>
        <taxon>Bacillota</taxon>
        <taxon>Bacilli</taxon>
        <taxon>Bacillales</taxon>
        <taxon>Bacillaceae</taxon>
        <taxon>Cytobacillus</taxon>
    </lineage>
</organism>
<dbReference type="Proteomes" id="UP000681027">
    <property type="component" value="Unassembled WGS sequence"/>
</dbReference>
<name>A0ABS5NUU6_9BACI</name>
<dbReference type="InterPro" id="IPR011047">
    <property type="entry name" value="Quinoprotein_ADH-like_sf"/>
</dbReference>
<proteinExistence type="predicted"/>
<keyword evidence="2" id="KW-1185">Reference proteome</keyword>
<accession>A0ABS5NUU6</accession>
<dbReference type="SUPFAM" id="SSF50998">
    <property type="entry name" value="Quinoprotein alcohol dehydrogenase-like"/>
    <property type="match status" value="1"/>
</dbReference>
<evidence type="ECO:0000313" key="2">
    <source>
        <dbReference type="Proteomes" id="UP000681027"/>
    </source>
</evidence>
<sequence>MTINIHAIDHGILVNAEESRTAAQCINKEGEERFVIAAKGFVLIINPSTDETRQLFFPEKYVEYPFASFSSEEGFFYTGAGKMLMVIDPFKERIIDYKWIENGDEIFGFSFAEHSYGHMFFTSYPRCHLLQYNLKTKTLIDHGSMDETEKYPASVAVDRHGWVYIGIGTERKNVIAYHPETKEKRSLVPCHQRTRGAGHVYKGEDGSVYGHWEARDLKDVNDSSQWWVLLDGYGQQVQNVSPSLYSGNGFNRIHRNAQASYKVLEHNLAEGFLVVKKEQEKEKRIEFSYQSEGATLSTLFSIRGQHIYGTSMHPLHLFGFDLESNVVRNYGGSVIENGGGGNIVAYAVQGKKMFGFAYAGGKIYEFNLEQPIYYTEKSRNPKLISEHKWIHRPRCAISHPDGVNIIWGGFPDYGLTGGGLGIYNVNTRENKVISHTSIVPNQSTVCLGVFRSGDILGGTSIETPGGASSNEKEGKLYLFDWENKEVIYSINAVPGSKEISQLFIDQQGMAHGLTMEGIYFVFDSCKREVLYKKDVSRFGAPVRNSFVLNENNTALYCLLSRAIMKINLNESPLTEPILSLQLMQRATSGIVYYKGSIYYGSGSHLISVKVQD</sequence>
<gene>
    <name evidence="1" type="ORF">KHA94_15565</name>
</gene>
<dbReference type="RefSeq" id="WP_213103032.1">
    <property type="nucleotide sequence ID" value="NZ_JAGYPM010000003.1"/>
</dbReference>
<dbReference type="EMBL" id="JAGYPM010000003">
    <property type="protein sequence ID" value="MBS4191607.1"/>
    <property type="molecule type" value="Genomic_DNA"/>
</dbReference>
<evidence type="ECO:0000313" key="1">
    <source>
        <dbReference type="EMBL" id="MBS4191607.1"/>
    </source>
</evidence>
<reference evidence="1 2" key="1">
    <citation type="submission" date="2021-05" db="EMBL/GenBank/DDBJ databases">
        <title>Novel Bacillus species.</title>
        <authorList>
            <person name="Liu G."/>
        </authorList>
    </citation>
    <scope>NUCLEOTIDE SEQUENCE [LARGE SCALE GENOMIC DNA]</scope>
    <source>
        <strain evidence="1 2">FJAT-49705</strain>
    </source>
</reference>
<comment type="caution">
    <text evidence="1">The sequence shown here is derived from an EMBL/GenBank/DDBJ whole genome shotgun (WGS) entry which is preliminary data.</text>
</comment>